<organism evidence="3 4">
    <name type="scientific">Punctularia strigosozonata (strain HHB-11173)</name>
    <name type="common">White-rot fungus</name>
    <dbReference type="NCBI Taxonomy" id="741275"/>
    <lineage>
        <taxon>Eukaryota</taxon>
        <taxon>Fungi</taxon>
        <taxon>Dikarya</taxon>
        <taxon>Basidiomycota</taxon>
        <taxon>Agaricomycotina</taxon>
        <taxon>Agaricomycetes</taxon>
        <taxon>Corticiales</taxon>
        <taxon>Punctulariaceae</taxon>
        <taxon>Punctularia</taxon>
    </lineage>
</organism>
<evidence type="ECO:0000313" key="4">
    <source>
        <dbReference type="Proteomes" id="UP000054196"/>
    </source>
</evidence>
<protein>
    <recommendedName>
        <fullName evidence="5">ARID domain-containing protein</fullName>
    </recommendedName>
</protein>
<feature type="region of interest" description="Disordered" evidence="2">
    <location>
        <begin position="59"/>
        <end position="133"/>
    </location>
</feature>
<feature type="region of interest" description="Disordered" evidence="2">
    <location>
        <begin position="219"/>
        <end position="313"/>
    </location>
</feature>
<reference evidence="4" key="1">
    <citation type="journal article" date="2012" name="Science">
        <title>The Paleozoic origin of enzymatic lignin decomposition reconstructed from 31 fungal genomes.</title>
        <authorList>
            <person name="Floudas D."/>
            <person name="Binder M."/>
            <person name="Riley R."/>
            <person name="Barry K."/>
            <person name="Blanchette R.A."/>
            <person name="Henrissat B."/>
            <person name="Martinez A.T."/>
            <person name="Otillar R."/>
            <person name="Spatafora J.W."/>
            <person name="Yadav J.S."/>
            <person name="Aerts A."/>
            <person name="Benoit I."/>
            <person name="Boyd A."/>
            <person name="Carlson A."/>
            <person name="Copeland A."/>
            <person name="Coutinho P.M."/>
            <person name="de Vries R.P."/>
            <person name="Ferreira P."/>
            <person name="Findley K."/>
            <person name="Foster B."/>
            <person name="Gaskell J."/>
            <person name="Glotzer D."/>
            <person name="Gorecki P."/>
            <person name="Heitman J."/>
            <person name="Hesse C."/>
            <person name="Hori C."/>
            <person name="Igarashi K."/>
            <person name="Jurgens J.A."/>
            <person name="Kallen N."/>
            <person name="Kersten P."/>
            <person name="Kohler A."/>
            <person name="Kuees U."/>
            <person name="Kumar T.K.A."/>
            <person name="Kuo A."/>
            <person name="LaButti K."/>
            <person name="Larrondo L.F."/>
            <person name="Lindquist E."/>
            <person name="Ling A."/>
            <person name="Lombard V."/>
            <person name="Lucas S."/>
            <person name="Lundell T."/>
            <person name="Martin R."/>
            <person name="McLaughlin D.J."/>
            <person name="Morgenstern I."/>
            <person name="Morin E."/>
            <person name="Murat C."/>
            <person name="Nagy L.G."/>
            <person name="Nolan M."/>
            <person name="Ohm R.A."/>
            <person name="Patyshakuliyeva A."/>
            <person name="Rokas A."/>
            <person name="Ruiz-Duenas F.J."/>
            <person name="Sabat G."/>
            <person name="Salamov A."/>
            <person name="Samejima M."/>
            <person name="Schmutz J."/>
            <person name="Slot J.C."/>
            <person name="St John F."/>
            <person name="Stenlid J."/>
            <person name="Sun H."/>
            <person name="Sun S."/>
            <person name="Syed K."/>
            <person name="Tsang A."/>
            <person name="Wiebenga A."/>
            <person name="Young D."/>
            <person name="Pisabarro A."/>
            <person name="Eastwood D.C."/>
            <person name="Martin F."/>
            <person name="Cullen D."/>
            <person name="Grigoriev I.V."/>
            <person name="Hibbett D.S."/>
        </authorList>
    </citation>
    <scope>NUCLEOTIDE SEQUENCE [LARGE SCALE GENOMIC DNA]</scope>
    <source>
        <strain evidence="4">HHB-11173 SS5</strain>
    </source>
</reference>
<dbReference type="AlphaFoldDB" id="R7S541"/>
<name>R7S541_PUNST</name>
<dbReference type="Proteomes" id="UP000054196">
    <property type="component" value="Unassembled WGS sequence"/>
</dbReference>
<evidence type="ECO:0000256" key="1">
    <source>
        <dbReference type="SAM" id="Coils"/>
    </source>
</evidence>
<gene>
    <name evidence="3" type="ORF">PUNSTDRAFT_47211</name>
</gene>
<feature type="compositionally biased region" description="Polar residues" evidence="2">
    <location>
        <begin position="77"/>
        <end position="90"/>
    </location>
</feature>
<feature type="coiled-coil region" evidence="1">
    <location>
        <begin position="147"/>
        <end position="207"/>
    </location>
</feature>
<evidence type="ECO:0008006" key="5">
    <source>
        <dbReference type="Google" id="ProtNLM"/>
    </source>
</evidence>
<dbReference type="EMBL" id="JH687552">
    <property type="protein sequence ID" value="EIN04972.1"/>
    <property type="molecule type" value="Genomic_DNA"/>
</dbReference>
<accession>R7S541</accession>
<dbReference type="GeneID" id="18882855"/>
<proteinExistence type="predicted"/>
<feature type="compositionally biased region" description="Polar residues" evidence="2">
    <location>
        <begin position="263"/>
        <end position="275"/>
    </location>
</feature>
<dbReference type="RefSeq" id="XP_007387895.1">
    <property type="nucleotide sequence ID" value="XM_007387833.1"/>
</dbReference>
<dbReference type="OrthoDB" id="1938591at2759"/>
<sequence length="499" mass="55525">MTALFLYLMKACWGNYRPTASQALAQIKKIRCYTQMQWVMPPLVDQIRFQTRQLNLPTMGGQQQHQQPGGLHELQAGSLNTGNGMVQPSTGAHHPQNAFNPAAPMHGGMDGQQQAGNHLAMPQGNQLPQPGMLNPGAPVNMQTIEQAQRVRAHMHDLEGQLNQLHDARAGMSDKFSLSRLSQLQDAIQRQRAMVQQLAARINKLRSQHTQQMPSTLVNAMNPTMGQSIPPHSSSPPLHPRSANVGQPGWSPPGSQQPFPGQPTQRQPTPHFQGMSQPHLPNMQPSPRQIPPHPQLQSPPQISARTTPHPNLIPPQPIVSQPIASAQPMMGATHMDQIQWVMPPPVDQIKFSTAYRTKCNQKAIQHDKRLMEIDHRPVDHYEVMREGGRKQVTQKELWPVIGGRLGFVAFPGNGHEPAKCLQLQQRPGMAANGQSVRPAQRPADVATMQLMLQHAHSTVQQMRAAGLQEELIALIERHRTQLQQSEQQRAQMPYSTRLRA</sequence>
<dbReference type="GO" id="GO:0003677">
    <property type="term" value="F:DNA binding"/>
    <property type="evidence" value="ECO:0007669"/>
    <property type="project" value="InterPro"/>
</dbReference>
<feature type="compositionally biased region" description="Low complexity" evidence="2">
    <location>
        <begin position="239"/>
        <end position="262"/>
    </location>
</feature>
<dbReference type="SUPFAM" id="SSF46774">
    <property type="entry name" value="ARID-like"/>
    <property type="match status" value="1"/>
</dbReference>
<evidence type="ECO:0000256" key="2">
    <source>
        <dbReference type="SAM" id="MobiDB-lite"/>
    </source>
</evidence>
<keyword evidence="4" id="KW-1185">Reference proteome</keyword>
<feature type="compositionally biased region" description="Polar residues" evidence="2">
    <location>
        <begin position="294"/>
        <end position="308"/>
    </location>
</feature>
<dbReference type="InterPro" id="IPR036431">
    <property type="entry name" value="ARID_dom_sf"/>
</dbReference>
<feature type="compositionally biased region" description="Low complexity" evidence="2">
    <location>
        <begin position="60"/>
        <end position="75"/>
    </location>
</feature>
<dbReference type="KEGG" id="psq:PUNSTDRAFT_47211"/>
<keyword evidence="1" id="KW-0175">Coiled coil</keyword>
<evidence type="ECO:0000313" key="3">
    <source>
        <dbReference type="EMBL" id="EIN04972.1"/>
    </source>
</evidence>
<dbReference type="HOGENOM" id="CLU_546449_0_0_1"/>